<evidence type="ECO:0000313" key="4">
    <source>
        <dbReference type="Proteomes" id="UP000672027"/>
    </source>
</evidence>
<dbReference type="RefSeq" id="WP_210226239.1">
    <property type="nucleotide sequence ID" value="NZ_CP072800.1"/>
</dbReference>
<reference evidence="3 4" key="1">
    <citation type="submission" date="2021-04" db="EMBL/GenBank/DDBJ databases">
        <title>Genomics, taxonomy and metabolism of representatives of sulfur bacteria of the genus Thiothrix: Thiothrix fructosivorans QT, Thiothrix unzii A1T and three new species, Thiothrix subterranea sp. nov., Thiothrix litoralis sp. nov. and 'Candidatus Thiothrix anitrata' sp. nov.</title>
        <authorList>
            <person name="Ravin N.V."/>
            <person name="Smolyakov D."/>
            <person name="Rudenko T.S."/>
            <person name="Mardanov A.V."/>
            <person name="Beletsky A.V."/>
            <person name="Markov N.D."/>
            <person name="Fomenkov A.I."/>
            <person name="Roberts R.J."/>
            <person name="Karnachuk O.V."/>
            <person name="Novikov A."/>
            <person name="Grabovich M.Y."/>
        </authorList>
    </citation>
    <scope>NUCLEOTIDE SEQUENCE [LARGE SCALE GENOMIC DNA]</scope>
    <source>
        <strain evidence="3 4">A52</strain>
    </source>
</reference>
<evidence type="ECO:0000256" key="2">
    <source>
        <dbReference type="SAM" id="Phobius"/>
    </source>
</evidence>
<evidence type="ECO:0000313" key="3">
    <source>
        <dbReference type="EMBL" id="QTR49390.1"/>
    </source>
</evidence>
<keyword evidence="2" id="KW-0812">Transmembrane</keyword>
<accession>A0ABX7X0H4</accession>
<dbReference type="PANTHER" id="PTHR32309">
    <property type="entry name" value="TYROSINE-PROTEIN KINASE"/>
    <property type="match status" value="1"/>
</dbReference>
<gene>
    <name evidence="3" type="ORF">J8380_14230</name>
</gene>
<feature type="transmembrane region" description="Helical" evidence="2">
    <location>
        <begin position="12"/>
        <end position="33"/>
    </location>
</feature>
<name>A0ABX7X0H4_9GAMM</name>
<keyword evidence="2" id="KW-0472">Membrane</keyword>
<keyword evidence="1" id="KW-0175">Coiled coil</keyword>
<keyword evidence="4" id="KW-1185">Reference proteome</keyword>
<organism evidence="3 4">
    <name type="scientific">Candidatus Thiothrix anitrata</name>
    <dbReference type="NCBI Taxonomy" id="2823902"/>
    <lineage>
        <taxon>Bacteria</taxon>
        <taxon>Pseudomonadati</taxon>
        <taxon>Pseudomonadota</taxon>
        <taxon>Gammaproteobacteria</taxon>
        <taxon>Thiotrichales</taxon>
        <taxon>Thiotrichaceae</taxon>
        <taxon>Thiothrix</taxon>
    </lineage>
</organism>
<protein>
    <submittedName>
        <fullName evidence="3">Capsule biosynthesis protein</fullName>
    </submittedName>
</protein>
<evidence type="ECO:0000256" key="1">
    <source>
        <dbReference type="SAM" id="Coils"/>
    </source>
</evidence>
<feature type="transmembrane region" description="Helical" evidence="2">
    <location>
        <begin position="340"/>
        <end position="362"/>
    </location>
</feature>
<sequence length="367" mass="41160">MQSTKKLTTSRWLFIVVVILSTLMATVYFGLFASDVYISESRFVIRTSDKQTSPLDNLLQGAGFVSSTNDAYTVQSYILSRDALQLLDKEINLKEKFSDTGIDLFSRFNGFGTDDSDEGLYQYYQGKVTVTLDPTSSVVTLITRGFTAEDAHRINQILLNASEDLINKINERARHDTIKFSQSEVEEAEKKAKAAAIKLAEYQNKVGLIDPEKQAAIPLQQVAKLQDELLSTRTQILQIETLAPENPQLPTLRKHAAMLEKAIDQESSKITGTSDKSMANKVVEYHRLTLDKEFSDRQLASTLASLEQAKAEAQKQQLYLEHFIQPSVPDYPLEPRRLRAIAATLILGLIIWGIISILVAGVREHYD</sequence>
<keyword evidence="2" id="KW-1133">Transmembrane helix</keyword>
<dbReference type="EMBL" id="CP072800">
    <property type="protein sequence ID" value="QTR49390.1"/>
    <property type="molecule type" value="Genomic_DNA"/>
</dbReference>
<feature type="coiled-coil region" evidence="1">
    <location>
        <begin position="178"/>
        <end position="205"/>
    </location>
</feature>
<proteinExistence type="predicted"/>
<dbReference type="InterPro" id="IPR050445">
    <property type="entry name" value="Bact_polysacc_biosynth/exp"/>
</dbReference>
<dbReference type="PANTHER" id="PTHR32309:SF13">
    <property type="entry name" value="FERRIC ENTEROBACTIN TRANSPORT PROTEIN FEPE"/>
    <property type="match status" value="1"/>
</dbReference>
<dbReference type="Proteomes" id="UP000672027">
    <property type="component" value="Chromosome"/>
</dbReference>